<dbReference type="GO" id="GO:0016887">
    <property type="term" value="F:ATP hydrolysis activity"/>
    <property type="evidence" value="ECO:0007669"/>
    <property type="project" value="TreeGrafter"/>
</dbReference>
<reference evidence="4" key="1">
    <citation type="submission" date="2021-09" db="EMBL/GenBank/DDBJ databases">
        <authorList>
            <consortium name="AG Swart"/>
            <person name="Singh M."/>
            <person name="Singh A."/>
            <person name="Seah K."/>
            <person name="Emmerich C."/>
        </authorList>
    </citation>
    <scope>NUCLEOTIDE SEQUENCE</scope>
    <source>
        <strain evidence="4">ATCC30299</strain>
    </source>
</reference>
<keyword evidence="1" id="KW-0067">ATP-binding</keyword>
<dbReference type="Pfam" id="PF00225">
    <property type="entry name" value="Kinesin"/>
    <property type="match status" value="1"/>
</dbReference>
<proteinExistence type="inferred from homology"/>
<comment type="caution">
    <text evidence="4">The sequence shown here is derived from an EMBL/GenBank/DDBJ whole genome shotgun (WGS) entry which is preliminary data.</text>
</comment>
<feature type="binding site" evidence="1">
    <location>
        <begin position="107"/>
        <end position="114"/>
    </location>
    <ligand>
        <name>ATP</name>
        <dbReference type="ChEBI" id="CHEBI:30616"/>
    </ligand>
</feature>
<feature type="coiled-coil region" evidence="2">
    <location>
        <begin position="767"/>
        <end position="836"/>
    </location>
</feature>
<dbReference type="Gene3D" id="3.40.850.10">
    <property type="entry name" value="Kinesin motor domain"/>
    <property type="match status" value="2"/>
</dbReference>
<dbReference type="PROSITE" id="PS50067">
    <property type="entry name" value="KINESIN_MOTOR_2"/>
    <property type="match status" value="1"/>
</dbReference>
<sequence>MTQPNPNITILCRIRSSPIEKSCIVPYPDSKSIITSQSPLKQLRPSDLKDPIKLNSLRSTLLEDSQMLKFDSVIHSDISQSKLFSDWVEKSIVQMIAGRNVCILACGISGSGKSHTLRGDDGNNRGIIIRSTETLLNQIKQNNLYLQVKFSAVALNGDFLADLMNGMEMTISNMNDLATCIRAAIMNRNSFADKENKGKIHFIISLKVYQGNQAISRADFLEFAGSEFVKEDKSIARALNSISNMLTDNFENIRENALINYIKDTLDVYHSNTNPSKVILICCASPLPRHYKDSLPILKFISRIKECINEKKMILNMSNEKESRKQIEMLTEEIKKLNLEKNELEEKYNEEIKKMQNQHSEEKEKLLCFIKQNSKKNNIENESTGLFSEIINIDENHSFKRVLDSRIEESPIKQESPVSYRLKHRSNSSKVTQIKTKDLADLQHQLEKQNFLLKEKDKFIEEMKVIRNSTPDVISKRNSYQLEERENDAENLKKKLKMTEEIYSKKISLMAAQLLKYQQITKELNIELQNVKNEKIELSKELTSLHESLQIFEEKYLKLNHQSKLNYNCENFEEYLRQPLDDIQIMVKNLIELLKNAEKFLPSQDVNFFLSKFNYMKQNARIEIEKTKHLLQNSQELIQKSPDCLDNFSFSSVKNDKPEEYPLTISCILDILIKIDNKLTKEKEIKEKIKEESTVFDKSQNLENKSQRLEIVYLMNQLSNCIKENRSKEDHIQRLLVSLNSLESDSHSFKAILSDYEDLVNELKQCISNLSIKLEENHAKIAQLSEEKINLENKLNNLVNEQDANAKRFYQYRLENDSAEQKNESISAEIDTMRMQISDLVLINNHLLIEKNELKEEIDRLNKPFKFYKAHITKIENYFENLKEIQEKSKLVVTEEIFKG</sequence>
<dbReference type="PANTHER" id="PTHR24115">
    <property type="entry name" value="KINESIN-RELATED"/>
    <property type="match status" value="1"/>
</dbReference>
<dbReference type="GO" id="GO:0005871">
    <property type="term" value="C:kinesin complex"/>
    <property type="evidence" value="ECO:0007669"/>
    <property type="project" value="TreeGrafter"/>
</dbReference>
<keyword evidence="1" id="KW-0547">Nucleotide-binding</keyword>
<dbReference type="GO" id="GO:0005524">
    <property type="term" value="F:ATP binding"/>
    <property type="evidence" value="ECO:0007669"/>
    <property type="project" value="UniProtKB-UniRule"/>
</dbReference>
<keyword evidence="5" id="KW-1185">Reference proteome</keyword>
<dbReference type="SMART" id="SM00129">
    <property type="entry name" value="KISc"/>
    <property type="match status" value="1"/>
</dbReference>
<dbReference type="GO" id="GO:0007018">
    <property type="term" value="P:microtubule-based movement"/>
    <property type="evidence" value="ECO:0007669"/>
    <property type="project" value="InterPro"/>
</dbReference>
<dbReference type="InterPro" id="IPR001752">
    <property type="entry name" value="Kinesin_motor_dom"/>
</dbReference>
<feature type="coiled-coil region" evidence="2">
    <location>
        <begin position="482"/>
        <end position="548"/>
    </location>
</feature>
<feature type="coiled-coil region" evidence="2">
    <location>
        <begin position="320"/>
        <end position="365"/>
    </location>
</feature>
<dbReference type="SUPFAM" id="SSF52540">
    <property type="entry name" value="P-loop containing nucleoside triphosphate hydrolases"/>
    <property type="match status" value="1"/>
</dbReference>
<keyword evidence="1" id="KW-0505">Motor protein</keyword>
<dbReference type="GO" id="GO:0008017">
    <property type="term" value="F:microtubule binding"/>
    <property type="evidence" value="ECO:0007669"/>
    <property type="project" value="InterPro"/>
</dbReference>
<evidence type="ECO:0000313" key="5">
    <source>
        <dbReference type="Proteomes" id="UP001162131"/>
    </source>
</evidence>
<dbReference type="AlphaFoldDB" id="A0AAU9K6V8"/>
<dbReference type="EMBL" id="CAJZBQ010000046">
    <property type="protein sequence ID" value="CAG9328911.1"/>
    <property type="molecule type" value="Genomic_DNA"/>
</dbReference>
<protein>
    <recommendedName>
        <fullName evidence="3">Kinesin motor domain-containing protein</fullName>
    </recommendedName>
</protein>
<dbReference type="GO" id="GO:0005874">
    <property type="term" value="C:microtubule"/>
    <property type="evidence" value="ECO:0007669"/>
    <property type="project" value="TreeGrafter"/>
</dbReference>
<keyword evidence="2" id="KW-0175">Coiled coil</keyword>
<accession>A0AAU9K6V8</accession>
<dbReference type="Proteomes" id="UP001162131">
    <property type="component" value="Unassembled WGS sequence"/>
</dbReference>
<comment type="similarity">
    <text evidence="1">Belongs to the TRAFAC class myosin-kinesin ATPase superfamily. Kinesin family.</text>
</comment>
<evidence type="ECO:0000256" key="2">
    <source>
        <dbReference type="SAM" id="Coils"/>
    </source>
</evidence>
<dbReference type="InterPro" id="IPR027417">
    <property type="entry name" value="P-loop_NTPase"/>
</dbReference>
<dbReference type="InterPro" id="IPR027640">
    <property type="entry name" value="Kinesin-like_fam"/>
</dbReference>
<evidence type="ECO:0000256" key="1">
    <source>
        <dbReference type="PROSITE-ProRule" id="PRU00283"/>
    </source>
</evidence>
<evidence type="ECO:0000259" key="3">
    <source>
        <dbReference type="PROSITE" id="PS50067"/>
    </source>
</evidence>
<gene>
    <name evidence="4" type="ORF">BSTOLATCC_MIC46893</name>
</gene>
<dbReference type="InterPro" id="IPR036961">
    <property type="entry name" value="Kinesin_motor_dom_sf"/>
</dbReference>
<dbReference type="PRINTS" id="PR00380">
    <property type="entry name" value="KINESINHEAVY"/>
</dbReference>
<organism evidence="4 5">
    <name type="scientific">Blepharisma stoltei</name>
    <dbReference type="NCBI Taxonomy" id="1481888"/>
    <lineage>
        <taxon>Eukaryota</taxon>
        <taxon>Sar</taxon>
        <taxon>Alveolata</taxon>
        <taxon>Ciliophora</taxon>
        <taxon>Postciliodesmatophora</taxon>
        <taxon>Heterotrichea</taxon>
        <taxon>Heterotrichida</taxon>
        <taxon>Blepharismidae</taxon>
        <taxon>Blepharisma</taxon>
    </lineage>
</organism>
<dbReference type="PANTHER" id="PTHR24115:SF949">
    <property type="entry name" value="KINESIN-LIKE PROTEIN COSTA"/>
    <property type="match status" value="1"/>
</dbReference>
<name>A0AAU9K6V8_9CILI</name>
<feature type="domain" description="Kinesin motor" evidence="3">
    <location>
        <begin position="7"/>
        <end position="307"/>
    </location>
</feature>
<evidence type="ECO:0000313" key="4">
    <source>
        <dbReference type="EMBL" id="CAG9328911.1"/>
    </source>
</evidence>
<dbReference type="GO" id="GO:0003777">
    <property type="term" value="F:microtubule motor activity"/>
    <property type="evidence" value="ECO:0007669"/>
    <property type="project" value="InterPro"/>
</dbReference>